<dbReference type="Pfam" id="PF00385">
    <property type="entry name" value="Chromo"/>
    <property type="match status" value="1"/>
</dbReference>
<dbReference type="GO" id="GO:0006338">
    <property type="term" value="P:chromatin remodeling"/>
    <property type="evidence" value="ECO:0007669"/>
    <property type="project" value="UniProtKB-ARBA"/>
</dbReference>
<dbReference type="SMART" id="SM00298">
    <property type="entry name" value="CHROMO"/>
    <property type="match status" value="1"/>
</dbReference>
<dbReference type="InterPro" id="IPR000953">
    <property type="entry name" value="Chromo/chromo_shadow_dom"/>
</dbReference>
<dbReference type="Gene3D" id="2.40.50.40">
    <property type="match status" value="1"/>
</dbReference>
<evidence type="ECO:0000313" key="2">
    <source>
        <dbReference type="EMBL" id="KZP25497.1"/>
    </source>
</evidence>
<dbReference type="PROSITE" id="PS50013">
    <property type="entry name" value="CHROMO_2"/>
    <property type="match status" value="1"/>
</dbReference>
<protein>
    <recommendedName>
        <fullName evidence="1">Chromo domain-containing protein</fullName>
    </recommendedName>
</protein>
<evidence type="ECO:0000259" key="1">
    <source>
        <dbReference type="PROSITE" id="PS50013"/>
    </source>
</evidence>
<gene>
    <name evidence="2" type="ORF">FIBSPDRAFT_382818</name>
</gene>
<evidence type="ECO:0000313" key="3">
    <source>
        <dbReference type="Proteomes" id="UP000076532"/>
    </source>
</evidence>
<reference evidence="2 3" key="1">
    <citation type="journal article" date="2016" name="Mol. Biol. Evol.">
        <title>Comparative Genomics of Early-Diverging Mushroom-Forming Fungi Provides Insights into the Origins of Lignocellulose Decay Capabilities.</title>
        <authorList>
            <person name="Nagy L.G."/>
            <person name="Riley R."/>
            <person name="Tritt A."/>
            <person name="Adam C."/>
            <person name="Daum C."/>
            <person name="Floudas D."/>
            <person name="Sun H."/>
            <person name="Yadav J.S."/>
            <person name="Pangilinan J."/>
            <person name="Larsson K.H."/>
            <person name="Matsuura K."/>
            <person name="Barry K."/>
            <person name="Labutti K."/>
            <person name="Kuo R."/>
            <person name="Ohm R.A."/>
            <person name="Bhattacharya S.S."/>
            <person name="Shirouzu T."/>
            <person name="Yoshinaga Y."/>
            <person name="Martin F.M."/>
            <person name="Grigoriev I.V."/>
            <person name="Hibbett D.S."/>
        </authorList>
    </citation>
    <scope>NUCLEOTIDE SEQUENCE [LARGE SCALE GENOMIC DNA]</scope>
    <source>
        <strain evidence="2 3">CBS 109695</strain>
    </source>
</reference>
<proteinExistence type="predicted"/>
<accession>A0A166NY68</accession>
<name>A0A166NY68_9AGAM</name>
<dbReference type="AlphaFoldDB" id="A0A166NY68"/>
<dbReference type="InterPro" id="IPR016197">
    <property type="entry name" value="Chromo-like_dom_sf"/>
</dbReference>
<dbReference type="OrthoDB" id="2630497at2759"/>
<dbReference type="STRING" id="436010.A0A166NY68"/>
<organism evidence="2 3">
    <name type="scientific">Athelia psychrophila</name>
    <dbReference type="NCBI Taxonomy" id="1759441"/>
    <lineage>
        <taxon>Eukaryota</taxon>
        <taxon>Fungi</taxon>
        <taxon>Dikarya</taxon>
        <taxon>Basidiomycota</taxon>
        <taxon>Agaricomycotina</taxon>
        <taxon>Agaricomycetes</taxon>
        <taxon>Agaricomycetidae</taxon>
        <taxon>Atheliales</taxon>
        <taxon>Atheliaceae</taxon>
        <taxon>Athelia</taxon>
    </lineage>
</organism>
<keyword evidence="3" id="KW-1185">Reference proteome</keyword>
<sequence>MVKRSEPKRYEVEVILAARVDNNGCWEYLVKWFHWAEFWNSWEPAQNVKDCQERLNAFWDHFDAVRPLQDFDKIYDPGFVFGASAHWISEDIYRFTFALFIYKLMQNAKRL</sequence>
<dbReference type="Proteomes" id="UP000076532">
    <property type="component" value="Unassembled WGS sequence"/>
</dbReference>
<feature type="domain" description="Chromo" evidence="1">
    <location>
        <begin position="10"/>
        <end position="70"/>
    </location>
</feature>
<dbReference type="EMBL" id="KV417520">
    <property type="protein sequence ID" value="KZP25497.1"/>
    <property type="molecule type" value="Genomic_DNA"/>
</dbReference>
<dbReference type="InterPro" id="IPR023780">
    <property type="entry name" value="Chromo_domain"/>
</dbReference>
<dbReference type="SUPFAM" id="SSF54160">
    <property type="entry name" value="Chromo domain-like"/>
    <property type="match status" value="1"/>
</dbReference>